<dbReference type="Gene3D" id="2.60.40.3700">
    <property type="match status" value="1"/>
</dbReference>
<dbReference type="EMBL" id="CP041616">
    <property type="protein sequence ID" value="QDO87584.1"/>
    <property type="molecule type" value="Genomic_DNA"/>
</dbReference>
<dbReference type="PROSITE" id="PS51257">
    <property type="entry name" value="PROKAR_LIPOPROTEIN"/>
    <property type="match status" value="1"/>
</dbReference>
<dbReference type="AlphaFoldDB" id="A0A516G7S9"/>
<evidence type="ECO:0000313" key="1">
    <source>
        <dbReference type="EMBL" id="QDO87584.1"/>
    </source>
</evidence>
<dbReference type="KEGG" id="orz:FNH13_03905"/>
<reference evidence="1 2" key="1">
    <citation type="submission" date="2019-07" db="EMBL/GenBank/DDBJ databases">
        <title>complete genome sequencing of Ornithinimicrobium sp. H23M54.</title>
        <authorList>
            <person name="Bae J.-W."/>
            <person name="Lee S.-Y."/>
        </authorList>
    </citation>
    <scope>NUCLEOTIDE SEQUENCE [LARGE SCALE GENOMIC DNA]</scope>
    <source>
        <strain evidence="1 2">H23M54</strain>
    </source>
</reference>
<sequence>MPSRIRSTALTTVATGLTAALLLTGCSDEPESATSPAEATTTARADTLLSAHGLEGKDARTLIDELDATPVAERSSEFMAAIQVDRLVISDGSGATTSLALPTEEFYVSIAPFVDQTHECFFHSLTTCRGELANQAIDVEVIDDSGTVLVDETMTTFDNGFLGLWLPRDISATVTLEANGRTVTDTLSTGADDPTCVTTLQLV</sequence>
<proteinExistence type="predicted"/>
<dbReference type="OrthoDB" id="73040at2"/>
<name>A0A516G7S9_9MICO</name>
<protein>
    <recommendedName>
        <fullName evidence="3">CueP family metal-binding protein</fullName>
    </recommendedName>
</protein>
<dbReference type="Proteomes" id="UP000315395">
    <property type="component" value="Chromosome"/>
</dbReference>
<evidence type="ECO:0008006" key="3">
    <source>
        <dbReference type="Google" id="ProtNLM"/>
    </source>
</evidence>
<dbReference type="RefSeq" id="WP_143782261.1">
    <property type="nucleotide sequence ID" value="NZ_CP041616.1"/>
</dbReference>
<accession>A0A516G7S9</accession>
<gene>
    <name evidence="1" type="ORF">FNH13_03905</name>
</gene>
<dbReference type="NCBIfam" id="NF038094">
    <property type="entry name" value="CueP_fam"/>
    <property type="match status" value="1"/>
</dbReference>
<keyword evidence="2" id="KW-1185">Reference proteome</keyword>
<dbReference type="InterPro" id="IPR047808">
    <property type="entry name" value="CueP-like"/>
</dbReference>
<organism evidence="1 2">
    <name type="scientific">Ornithinimicrobium ciconiae</name>
    <dbReference type="NCBI Taxonomy" id="2594265"/>
    <lineage>
        <taxon>Bacteria</taxon>
        <taxon>Bacillati</taxon>
        <taxon>Actinomycetota</taxon>
        <taxon>Actinomycetes</taxon>
        <taxon>Micrococcales</taxon>
        <taxon>Ornithinimicrobiaceae</taxon>
        <taxon>Ornithinimicrobium</taxon>
    </lineage>
</organism>
<dbReference type="Pfam" id="PF21172">
    <property type="entry name" value="CueP"/>
    <property type="match status" value="1"/>
</dbReference>
<evidence type="ECO:0000313" key="2">
    <source>
        <dbReference type="Proteomes" id="UP000315395"/>
    </source>
</evidence>